<sequence>MQAQFDLVLNQILTNLPPQTEQPRIAVAYSGGLDSAVLLKLCATFAQHHSLPLMALHVHHGLSPNANAWVVHCEQQCKAMDIPFEVAYVQLGQTQDEGIEATARKKRYSALGQLSQQHQIDVLLTAHHQDDQAETLLLQLLRGAGIAGLCGMQQSHYAKSLLENETLLLVRPLLNATREEIERYATEHQIQHIEDESNLDERFARNALRHQIMPLLAQHFPGFQSRFARTALHAQSALVLLEQLAQQDYRLCLSESNSRELNVVTLQDLPDERIDNVLRYWIAVHNVQMPSAARLSEIRKQLLHARDDAQVCVKHGEVEVHRYRQQLSIAKCALPTPDVISFVWQGQASIAFPSFAGQLCFHKAQPDQFGIPSKWLAEQRLQIRPRQGGERLKLAPNRPTRDMKSHYQTAGIAYWQRERLPFVFADKELVFAAGIGMNGALSALQLNGDQADCYVLEWQAD</sequence>
<dbReference type="Gene3D" id="3.40.50.620">
    <property type="entry name" value="HUPs"/>
    <property type="match status" value="1"/>
</dbReference>
<evidence type="ECO:0000256" key="7">
    <source>
        <dbReference type="ARBA" id="ARBA00048539"/>
    </source>
</evidence>
<dbReference type="HAMAP" id="MF_01161">
    <property type="entry name" value="tRNA_Ile_lys_synt"/>
    <property type="match status" value="1"/>
</dbReference>
<dbReference type="SUPFAM" id="SSF56037">
    <property type="entry name" value="PheT/TilS domain"/>
    <property type="match status" value="1"/>
</dbReference>
<dbReference type="GO" id="GO:0032267">
    <property type="term" value="F:tRNA(Ile)-lysidine synthase activity"/>
    <property type="evidence" value="ECO:0007669"/>
    <property type="project" value="UniProtKB-EC"/>
</dbReference>
<proteinExistence type="inferred from homology"/>
<evidence type="ECO:0000256" key="5">
    <source>
        <dbReference type="ARBA" id="ARBA00022741"/>
    </source>
</evidence>
<dbReference type="NCBIfam" id="TIGR02432">
    <property type="entry name" value="lysidine_TilS_N"/>
    <property type="match status" value="1"/>
</dbReference>
<evidence type="ECO:0000259" key="9">
    <source>
        <dbReference type="SMART" id="SM00977"/>
    </source>
</evidence>
<keyword evidence="5 8" id="KW-0547">Nucleotide-binding</keyword>
<evidence type="ECO:0000256" key="1">
    <source>
        <dbReference type="ARBA" id="ARBA00004496"/>
    </source>
</evidence>
<dbReference type="EC" id="6.3.4.19" evidence="8"/>
<evidence type="ECO:0000256" key="8">
    <source>
        <dbReference type="HAMAP-Rule" id="MF_01161"/>
    </source>
</evidence>
<dbReference type="SUPFAM" id="SSF52402">
    <property type="entry name" value="Adenine nucleotide alpha hydrolases-like"/>
    <property type="match status" value="1"/>
</dbReference>
<dbReference type="Pfam" id="PF11734">
    <property type="entry name" value="TilS_C"/>
    <property type="match status" value="1"/>
</dbReference>
<dbReference type="Proteomes" id="UP000294829">
    <property type="component" value="Unassembled WGS sequence"/>
</dbReference>
<accession>A0A4R5W7M9</accession>
<evidence type="ECO:0000256" key="4">
    <source>
        <dbReference type="ARBA" id="ARBA00022694"/>
    </source>
</evidence>
<comment type="caution">
    <text evidence="10">The sequence shown here is derived from an EMBL/GenBank/DDBJ whole genome shotgun (WGS) entry which is preliminary data.</text>
</comment>
<keyword evidence="4 8" id="KW-0819">tRNA processing</keyword>
<dbReference type="GO" id="GO:0005524">
    <property type="term" value="F:ATP binding"/>
    <property type="evidence" value="ECO:0007669"/>
    <property type="project" value="UniProtKB-UniRule"/>
</dbReference>
<evidence type="ECO:0000256" key="3">
    <source>
        <dbReference type="ARBA" id="ARBA00022598"/>
    </source>
</evidence>
<dbReference type="NCBIfam" id="TIGR02433">
    <property type="entry name" value="lysidine_TilS_C"/>
    <property type="match status" value="1"/>
</dbReference>
<dbReference type="InterPro" id="IPR012795">
    <property type="entry name" value="tRNA_Ile_lys_synt_N"/>
</dbReference>
<comment type="domain">
    <text evidence="8">The N-terminal region contains the highly conserved SGGXDS motif, predicted to be a P-loop motif involved in ATP binding.</text>
</comment>
<keyword evidence="2 8" id="KW-0963">Cytoplasm</keyword>
<keyword evidence="3 8" id="KW-0436">Ligase</keyword>
<dbReference type="EMBL" id="SMYL01000001">
    <property type="protein sequence ID" value="TDK68275.1"/>
    <property type="molecule type" value="Genomic_DNA"/>
</dbReference>
<evidence type="ECO:0000313" key="10">
    <source>
        <dbReference type="EMBL" id="TDK68275.1"/>
    </source>
</evidence>
<dbReference type="RefSeq" id="WP_133324783.1">
    <property type="nucleotide sequence ID" value="NZ_SMYL01000001.1"/>
</dbReference>
<organism evidence="10 11">
    <name type="scientific">Sapientia aquatica</name>
    <dbReference type="NCBI Taxonomy" id="1549640"/>
    <lineage>
        <taxon>Bacteria</taxon>
        <taxon>Pseudomonadati</taxon>
        <taxon>Pseudomonadota</taxon>
        <taxon>Betaproteobacteria</taxon>
        <taxon>Burkholderiales</taxon>
        <taxon>Oxalobacteraceae</taxon>
        <taxon>Sapientia</taxon>
    </lineage>
</organism>
<dbReference type="SMART" id="SM00977">
    <property type="entry name" value="TilS_C"/>
    <property type="match status" value="1"/>
</dbReference>
<dbReference type="InterPro" id="IPR014729">
    <property type="entry name" value="Rossmann-like_a/b/a_fold"/>
</dbReference>
<evidence type="ECO:0000256" key="6">
    <source>
        <dbReference type="ARBA" id="ARBA00022840"/>
    </source>
</evidence>
<dbReference type="AlphaFoldDB" id="A0A4R5W7M9"/>
<dbReference type="CDD" id="cd01992">
    <property type="entry name" value="TilS_N"/>
    <property type="match status" value="1"/>
</dbReference>
<dbReference type="OrthoDB" id="9807403at2"/>
<dbReference type="Pfam" id="PF01171">
    <property type="entry name" value="ATP_bind_3"/>
    <property type="match status" value="1"/>
</dbReference>
<keyword evidence="6 8" id="KW-0067">ATP-binding</keyword>
<dbReference type="InterPro" id="IPR015262">
    <property type="entry name" value="tRNA_Ile_lys_synt_subst-bd"/>
</dbReference>
<dbReference type="PANTHER" id="PTHR43033:SF1">
    <property type="entry name" value="TRNA(ILE)-LYSIDINE SYNTHASE-RELATED"/>
    <property type="match status" value="1"/>
</dbReference>
<feature type="domain" description="Lysidine-tRNA(Ile) synthetase C-terminal" evidence="9">
    <location>
        <begin position="381"/>
        <end position="443"/>
    </location>
</feature>
<gene>
    <name evidence="8 10" type="primary">tilS</name>
    <name evidence="10" type="ORF">E2I14_01645</name>
</gene>
<comment type="catalytic activity">
    <reaction evidence="7 8">
        <text>cytidine(34) in tRNA(Ile2) + L-lysine + ATP = lysidine(34) in tRNA(Ile2) + AMP + diphosphate + H(+)</text>
        <dbReference type="Rhea" id="RHEA:43744"/>
        <dbReference type="Rhea" id="RHEA-COMP:10625"/>
        <dbReference type="Rhea" id="RHEA-COMP:10670"/>
        <dbReference type="ChEBI" id="CHEBI:15378"/>
        <dbReference type="ChEBI" id="CHEBI:30616"/>
        <dbReference type="ChEBI" id="CHEBI:32551"/>
        <dbReference type="ChEBI" id="CHEBI:33019"/>
        <dbReference type="ChEBI" id="CHEBI:82748"/>
        <dbReference type="ChEBI" id="CHEBI:83665"/>
        <dbReference type="ChEBI" id="CHEBI:456215"/>
        <dbReference type="EC" id="6.3.4.19"/>
    </reaction>
</comment>
<comment type="similarity">
    <text evidence="8">Belongs to the tRNA(Ile)-lysidine synthase family.</text>
</comment>
<evidence type="ECO:0000256" key="2">
    <source>
        <dbReference type="ARBA" id="ARBA00022490"/>
    </source>
</evidence>
<dbReference type="Gene3D" id="1.20.59.20">
    <property type="match status" value="1"/>
</dbReference>
<dbReference type="InterPro" id="IPR012094">
    <property type="entry name" value="tRNA_Ile_lys_synt"/>
</dbReference>
<dbReference type="GO" id="GO:0006400">
    <property type="term" value="P:tRNA modification"/>
    <property type="evidence" value="ECO:0007669"/>
    <property type="project" value="UniProtKB-UniRule"/>
</dbReference>
<keyword evidence="11" id="KW-1185">Reference proteome</keyword>
<dbReference type="Pfam" id="PF09179">
    <property type="entry name" value="TilS"/>
    <property type="match status" value="1"/>
</dbReference>
<dbReference type="PANTHER" id="PTHR43033">
    <property type="entry name" value="TRNA(ILE)-LYSIDINE SYNTHASE-RELATED"/>
    <property type="match status" value="1"/>
</dbReference>
<dbReference type="SUPFAM" id="SSF82829">
    <property type="entry name" value="MesJ substrate recognition domain-like"/>
    <property type="match status" value="1"/>
</dbReference>
<dbReference type="InterPro" id="IPR012796">
    <property type="entry name" value="Lysidine-tRNA-synth_C"/>
</dbReference>
<comment type="subcellular location">
    <subcellularLocation>
        <location evidence="1 8">Cytoplasm</location>
    </subcellularLocation>
</comment>
<name>A0A4R5W7M9_9BURK</name>
<reference evidence="10 11" key="1">
    <citation type="submission" date="2019-03" db="EMBL/GenBank/DDBJ databases">
        <title>Sapientia aquatica gen. nov., sp. nov., isolated from a crater lake.</title>
        <authorList>
            <person name="Felfoldi T."/>
            <person name="Szabo A."/>
            <person name="Toth E."/>
            <person name="Schumann P."/>
            <person name="Keki Z."/>
            <person name="Marialigeti K."/>
            <person name="Mathe I."/>
        </authorList>
    </citation>
    <scope>NUCLEOTIDE SEQUENCE [LARGE SCALE GENOMIC DNA]</scope>
    <source>
        <strain evidence="10 11">SA-152</strain>
    </source>
</reference>
<dbReference type="InterPro" id="IPR011063">
    <property type="entry name" value="TilS/TtcA_N"/>
</dbReference>
<feature type="binding site" evidence="8">
    <location>
        <begin position="30"/>
        <end position="35"/>
    </location>
    <ligand>
        <name>ATP</name>
        <dbReference type="ChEBI" id="CHEBI:30616"/>
    </ligand>
</feature>
<comment type="function">
    <text evidence="8">Ligates lysine onto the cytidine present at position 34 of the AUA codon-specific tRNA(Ile) that contains the anticodon CAU, in an ATP-dependent manner. Cytidine is converted to lysidine, thus changing the amino acid specificity of the tRNA from methionine to isoleucine.</text>
</comment>
<evidence type="ECO:0000313" key="11">
    <source>
        <dbReference type="Proteomes" id="UP000294829"/>
    </source>
</evidence>
<dbReference type="GO" id="GO:0005737">
    <property type="term" value="C:cytoplasm"/>
    <property type="evidence" value="ECO:0007669"/>
    <property type="project" value="UniProtKB-SubCell"/>
</dbReference>
<protein>
    <recommendedName>
        <fullName evidence="8">tRNA(Ile)-lysidine synthase</fullName>
        <ecNumber evidence="8">6.3.4.19</ecNumber>
    </recommendedName>
    <alternativeName>
        <fullName evidence="8">tRNA(Ile)-2-lysyl-cytidine synthase</fullName>
    </alternativeName>
    <alternativeName>
        <fullName evidence="8">tRNA(Ile)-lysidine synthetase</fullName>
    </alternativeName>
</protein>